<evidence type="ECO:0000259" key="1">
    <source>
        <dbReference type="Pfam" id="PF13472"/>
    </source>
</evidence>
<name>A0A7Y6TXE8_9BURK</name>
<dbReference type="InterPro" id="IPR053140">
    <property type="entry name" value="GDSL_Rv0518-like"/>
</dbReference>
<dbReference type="InterPro" id="IPR036514">
    <property type="entry name" value="SGNH_hydro_sf"/>
</dbReference>
<dbReference type="EMBL" id="JABWMJ010000007">
    <property type="protein sequence ID" value="NUZ07083.1"/>
    <property type="molecule type" value="Genomic_DNA"/>
</dbReference>
<dbReference type="PANTHER" id="PTHR43784">
    <property type="entry name" value="GDSL-LIKE LIPASE/ACYLHYDROLASE, PUTATIVE (AFU_ORTHOLOGUE AFUA_2G00820)-RELATED"/>
    <property type="match status" value="1"/>
</dbReference>
<dbReference type="RefSeq" id="WP_176069945.1">
    <property type="nucleotide sequence ID" value="NZ_JABWMJ010000007.1"/>
</dbReference>
<evidence type="ECO:0000313" key="2">
    <source>
        <dbReference type="EMBL" id="NUZ07083.1"/>
    </source>
</evidence>
<feature type="domain" description="SGNH hydrolase-type esterase" evidence="1">
    <location>
        <begin position="232"/>
        <end position="411"/>
    </location>
</feature>
<dbReference type="Gene3D" id="3.40.50.1110">
    <property type="entry name" value="SGNH hydrolase"/>
    <property type="match status" value="1"/>
</dbReference>
<accession>A0A7Y6TXE8</accession>
<dbReference type="Pfam" id="PF13472">
    <property type="entry name" value="Lipase_GDSL_2"/>
    <property type="match status" value="1"/>
</dbReference>
<dbReference type="InterPro" id="IPR013830">
    <property type="entry name" value="SGNH_hydro"/>
</dbReference>
<evidence type="ECO:0000313" key="3">
    <source>
        <dbReference type="Proteomes" id="UP000529637"/>
    </source>
</evidence>
<organism evidence="2 3">
    <name type="scientific">Piscinibacter koreensis</name>
    <dbReference type="NCBI Taxonomy" id="2742824"/>
    <lineage>
        <taxon>Bacteria</taxon>
        <taxon>Pseudomonadati</taxon>
        <taxon>Pseudomonadota</taxon>
        <taxon>Betaproteobacteria</taxon>
        <taxon>Burkholderiales</taxon>
        <taxon>Sphaerotilaceae</taxon>
        <taxon>Piscinibacter</taxon>
    </lineage>
</organism>
<protein>
    <submittedName>
        <fullName evidence="2">SGNH/GDSL hydrolase family protein</fullName>
    </submittedName>
</protein>
<keyword evidence="2" id="KW-0378">Hydrolase</keyword>
<proteinExistence type="predicted"/>
<reference evidence="2 3" key="1">
    <citation type="submission" date="2020-06" db="EMBL/GenBank/DDBJ databases">
        <title>Schlegella sp. ID0723 isolated from air conditioner.</title>
        <authorList>
            <person name="Kim D.Y."/>
            <person name="Kim D.-U."/>
        </authorList>
    </citation>
    <scope>NUCLEOTIDE SEQUENCE [LARGE SCALE GENOMIC DNA]</scope>
    <source>
        <strain evidence="2 3">ID0723</strain>
    </source>
</reference>
<sequence length="422" mass="44424">MNFTALKAAMRTCAGQGRRRLDGARRGLMQAFVLLAGASLVALPTLGHAQAPIGDPNAVVSWGVPMFAANPSAGNRVNNQTLREIAHLSIGGSRVRIKLSNRWNPLPLEVGAAQIALRTTGNGIDPASSRPLAFAGSASVTIPPFAEMVSDWVTLDVPDLGDVAVDLYLPGDTSATGTVLTVRTTAQQTNYVSQTGNFVGSTAFPQASTRTIWNFLAAIDVDAPGRRGAIVAFGDSITEGFGSSANTNSRWPDVLARRLLPTMRLGVADVGIGGNRVAFGGGATNPSALARMDADVIAQTGATHVILLLGINDINGGTSAEDVIASLQQVVARARLQQLKIYVGTITPNGRGSDSVESRRQTVNSWIRTTREHDGFIDFDAVIRDPANPRLMIASLQIGDQLHPNDAGYAVMGNAIPLDLFK</sequence>
<comment type="caution">
    <text evidence="2">The sequence shown here is derived from an EMBL/GenBank/DDBJ whole genome shotgun (WGS) entry which is preliminary data.</text>
</comment>
<gene>
    <name evidence="2" type="ORF">HQN59_15060</name>
</gene>
<dbReference type="GO" id="GO:0016788">
    <property type="term" value="F:hydrolase activity, acting on ester bonds"/>
    <property type="evidence" value="ECO:0007669"/>
    <property type="project" value="UniProtKB-ARBA"/>
</dbReference>
<dbReference type="Proteomes" id="UP000529637">
    <property type="component" value="Unassembled WGS sequence"/>
</dbReference>
<dbReference type="AlphaFoldDB" id="A0A7Y6TXE8"/>
<keyword evidence="3" id="KW-1185">Reference proteome</keyword>
<dbReference type="SUPFAM" id="SSF52266">
    <property type="entry name" value="SGNH hydrolase"/>
    <property type="match status" value="1"/>
</dbReference>
<dbReference type="PANTHER" id="PTHR43784:SF2">
    <property type="entry name" value="GDSL-LIKE LIPASE_ACYLHYDROLASE, PUTATIVE (AFU_ORTHOLOGUE AFUA_2G00820)-RELATED"/>
    <property type="match status" value="1"/>
</dbReference>